<comment type="caution">
    <text evidence="3">The sequence shown here is derived from an EMBL/GenBank/DDBJ whole genome shotgun (WGS) entry which is preliminary data.</text>
</comment>
<evidence type="ECO:0000256" key="1">
    <source>
        <dbReference type="SAM" id="MobiDB-lite"/>
    </source>
</evidence>
<feature type="region of interest" description="Disordered" evidence="1">
    <location>
        <begin position="1"/>
        <end position="27"/>
    </location>
</feature>
<evidence type="ECO:0000313" key="3">
    <source>
        <dbReference type="EMBL" id="CAA7015762.1"/>
    </source>
</evidence>
<dbReference type="InterPro" id="IPR036047">
    <property type="entry name" value="F-box-like_dom_sf"/>
</dbReference>
<dbReference type="NCBIfam" id="TIGR01640">
    <property type="entry name" value="F_box_assoc_1"/>
    <property type="match status" value="1"/>
</dbReference>
<feature type="compositionally biased region" description="Basic and acidic residues" evidence="1">
    <location>
        <begin position="1"/>
        <end position="17"/>
    </location>
</feature>
<reference evidence="3" key="1">
    <citation type="submission" date="2020-01" db="EMBL/GenBank/DDBJ databases">
        <authorList>
            <person name="Mishra B."/>
        </authorList>
    </citation>
    <scope>NUCLEOTIDE SEQUENCE [LARGE SCALE GENOMIC DNA]</scope>
</reference>
<dbReference type="InterPro" id="IPR001810">
    <property type="entry name" value="F-box_dom"/>
</dbReference>
<dbReference type="Pfam" id="PF08268">
    <property type="entry name" value="FBA_3"/>
    <property type="match status" value="1"/>
</dbReference>
<feature type="domain" description="F-box" evidence="2">
    <location>
        <begin position="32"/>
        <end position="71"/>
    </location>
</feature>
<dbReference type="InterPro" id="IPR017451">
    <property type="entry name" value="F-box-assoc_interact_dom"/>
</dbReference>
<gene>
    <name evidence="3" type="ORF">MERR_LOCUS2997</name>
</gene>
<sequence length="398" mass="46326">MDKEQEEKRGEIQRATHDDDDDRSEDSQLDHIPFDLTLEILLRLPAKSLVRFRCVSKLCSSLTTLPSFINSFRSRSSARPPRLLFTFVIETKRFVFSFPQHHNHDGSNPPFYSYQTTNPSFMAYNGPNTLSGSVHGLVLLAGFKIWNPSFTRFLTLPHPIENISSDKYRSYIGIGYDPLEDKHKVLFVSFFEHFEQPQVLTLGAKESWRTIPKSCPEHYPPYGGGRCVNGILYYEARVVGVDHDLIMSFDVTSEKFNHPIKFPNTNFRSERSRMSSYEGKLALVQTSYPFGYIGLYVLEDAVGDEWTHKWFCDVNCNREWRRYILFQGITDAGELIFAPCGWHESFFILYFDPRTKRIREALFEGMMSEEIKHSYNHSKYDTLFNLQVFPNHIESLLL</sequence>
<protein>
    <recommendedName>
        <fullName evidence="2">F-box domain-containing protein</fullName>
    </recommendedName>
</protein>
<dbReference type="PANTHER" id="PTHR31111">
    <property type="entry name" value="BNAA05G37150D PROTEIN-RELATED"/>
    <property type="match status" value="1"/>
</dbReference>
<evidence type="ECO:0000259" key="2">
    <source>
        <dbReference type="SMART" id="SM00256"/>
    </source>
</evidence>
<accession>A0A6D2HJ91</accession>
<organism evidence="3 4">
    <name type="scientific">Microthlaspi erraticum</name>
    <dbReference type="NCBI Taxonomy" id="1685480"/>
    <lineage>
        <taxon>Eukaryota</taxon>
        <taxon>Viridiplantae</taxon>
        <taxon>Streptophyta</taxon>
        <taxon>Embryophyta</taxon>
        <taxon>Tracheophyta</taxon>
        <taxon>Spermatophyta</taxon>
        <taxon>Magnoliopsida</taxon>
        <taxon>eudicotyledons</taxon>
        <taxon>Gunneridae</taxon>
        <taxon>Pentapetalae</taxon>
        <taxon>rosids</taxon>
        <taxon>malvids</taxon>
        <taxon>Brassicales</taxon>
        <taxon>Brassicaceae</taxon>
        <taxon>Coluteocarpeae</taxon>
        <taxon>Microthlaspi</taxon>
    </lineage>
</organism>
<name>A0A6D2HJ91_9BRAS</name>
<dbReference type="PANTHER" id="PTHR31111:SF132">
    <property type="entry name" value="F-BOX ASSOCIATED UBIQUITINATION EFFECTOR FAMILY PROTEIN-RELATED"/>
    <property type="match status" value="1"/>
</dbReference>
<dbReference type="Pfam" id="PF00646">
    <property type="entry name" value="F-box"/>
    <property type="match status" value="1"/>
</dbReference>
<dbReference type="SUPFAM" id="SSF81383">
    <property type="entry name" value="F-box domain"/>
    <property type="match status" value="1"/>
</dbReference>
<dbReference type="EMBL" id="CACVBM020000199">
    <property type="protein sequence ID" value="CAA7015762.1"/>
    <property type="molecule type" value="Genomic_DNA"/>
</dbReference>
<dbReference type="InterPro" id="IPR013187">
    <property type="entry name" value="F-box-assoc_dom_typ3"/>
</dbReference>
<proteinExistence type="predicted"/>
<dbReference type="Proteomes" id="UP000467841">
    <property type="component" value="Unassembled WGS sequence"/>
</dbReference>
<dbReference type="SMART" id="SM00256">
    <property type="entry name" value="FBOX"/>
    <property type="match status" value="1"/>
</dbReference>
<dbReference type="OrthoDB" id="1037539at2759"/>
<dbReference type="AlphaFoldDB" id="A0A6D2HJ91"/>
<keyword evidence="4" id="KW-1185">Reference proteome</keyword>
<evidence type="ECO:0000313" key="4">
    <source>
        <dbReference type="Proteomes" id="UP000467841"/>
    </source>
</evidence>